<dbReference type="OrthoDB" id="1713912at2759"/>
<reference evidence="1 2" key="1">
    <citation type="submission" date="2015-12" db="EMBL/GenBank/DDBJ databases">
        <title>Draft genome of the nematode, Onchocerca flexuosa.</title>
        <authorList>
            <person name="Mitreva M."/>
        </authorList>
    </citation>
    <scope>NUCLEOTIDE SEQUENCE [LARGE SCALE GENOMIC DNA]</scope>
    <source>
        <strain evidence="1">Red Deer</strain>
    </source>
</reference>
<proteinExistence type="predicted"/>
<accession>A0A238BIH1</accession>
<sequence length="85" mass="9422">MCGEDVWENGGAYVWLKIGVISTGLTVLKQMDGVEAKQPNSPSRNGWSHWKGHVVGNIAVVRFKTVKVANISLVALFKSKKERRI</sequence>
<name>A0A238BIH1_9BILA</name>
<evidence type="ECO:0000313" key="1">
    <source>
        <dbReference type="EMBL" id="OZC04983.1"/>
    </source>
</evidence>
<keyword evidence="2" id="KW-1185">Reference proteome</keyword>
<gene>
    <name evidence="1" type="ORF">X798_08060</name>
</gene>
<evidence type="ECO:0000313" key="2">
    <source>
        <dbReference type="Proteomes" id="UP000242913"/>
    </source>
</evidence>
<dbReference type="EMBL" id="KZ271552">
    <property type="protein sequence ID" value="OZC04983.1"/>
    <property type="molecule type" value="Genomic_DNA"/>
</dbReference>
<organism evidence="1 2">
    <name type="scientific">Onchocerca flexuosa</name>
    <dbReference type="NCBI Taxonomy" id="387005"/>
    <lineage>
        <taxon>Eukaryota</taxon>
        <taxon>Metazoa</taxon>
        <taxon>Ecdysozoa</taxon>
        <taxon>Nematoda</taxon>
        <taxon>Chromadorea</taxon>
        <taxon>Rhabditida</taxon>
        <taxon>Spirurina</taxon>
        <taxon>Spiruromorpha</taxon>
        <taxon>Filarioidea</taxon>
        <taxon>Onchocercidae</taxon>
        <taxon>Onchocerca</taxon>
    </lineage>
</organism>
<dbReference type="AlphaFoldDB" id="A0A238BIH1"/>
<dbReference type="Proteomes" id="UP000242913">
    <property type="component" value="Unassembled WGS sequence"/>
</dbReference>
<protein>
    <submittedName>
        <fullName evidence="1">Uncharacterized protein</fullName>
    </submittedName>
</protein>